<keyword evidence="2" id="KW-0902">Two-component regulatory system</keyword>
<feature type="repeat" description="TPR" evidence="4">
    <location>
        <begin position="885"/>
        <end position="918"/>
    </location>
</feature>
<dbReference type="InterPro" id="IPR011990">
    <property type="entry name" value="TPR-like_helical_dom_sf"/>
</dbReference>
<evidence type="ECO:0000256" key="6">
    <source>
        <dbReference type="SAM" id="MobiDB-lite"/>
    </source>
</evidence>
<dbReference type="SMART" id="SM00028">
    <property type="entry name" value="TPR"/>
    <property type="match status" value="1"/>
</dbReference>
<dbReference type="SUPFAM" id="SSF48452">
    <property type="entry name" value="TPR-like"/>
    <property type="match status" value="2"/>
</dbReference>
<feature type="domain" description="OmpR/PhoB-type" evidence="7">
    <location>
        <begin position="1"/>
        <end position="94"/>
    </location>
</feature>
<dbReference type="PRINTS" id="PR00364">
    <property type="entry name" value="DISEASERSIST"/>
</dbReference>
<dbReference type="SMART" id="SM00862">
    <property type="entry name" value="Trans_reg_C"/>
    <property type="match status" value="1"/>
</dbReference>
<dbReference type="PANTHER" id="PTHR47691:SF3">
    <property type="entry name" value="HTH-TYPE TRANSCRIPTIONAL REGULATOR RV0890C-RELATED"/>
    <property type="match status" value="1"/>
</dbReference>
<dbReference type="InterPro" id="IPR016032">
    <property type="entry name" value="Sig_transdc_resp-reg_C-effctor"/>
</dbReference>
<dbReference type="Pfam" id="PF03704">
    <property type="entry name" value="BTAD"/>
    <property type="match status" value="1"/>
</dbReference>
<dbReference type="SMART" id="SM01043">
    <property type="entry name" value="BTAD"/>
    <property type="match status" value="1"/>
</dbReference>
<dbReference type="PROSITE" id="PS51755">
    <property type="entry name" value="OMPR_PHOB"/>
    <property type="match status" value="1"/>
</dbReference>
<dbReference type="Gene3D" id="1.10.10.10">
    <property type="entry name" value="Winged helix-like DNA-binding domain superfamily/Winged helix DNA-binding domain"/>
    <property type="match status" value="1"/>
</dbReference>
<dbReference type="Pfam" id="PF13191">
    <property type="entry name" value="AAA_16"/>
    <property type="match status" value="1"/>
</dbReference>
<proteinExistence type="inferred from homology"/>
<evidence type="ECO:0000256" key="5">
    <source>
        <dbReference type="PROSITE-ProRule" id="PRU01091"/>
    </source>
</evidence>
<dbReference type="SUPFAM" id="SSF46894">
    <property type="entry name" value="C-terminal effector domain of the bipartite response regulators"/>
    <property type="match status" value="1"/>
</dbReference>
<sequence>MGYRYRVLGATRVTREDGTAVPVGGARLRALLTALAAAGGRTVGTGELAAQVWADGDVPADETAAVQALVGRLRRALGKEAVTSHDGGGYQLAADPDDIDLFRFERLADEGAHALADGDPEKAAALLDDALALWRGPALSDLPDSGGATAVRTGARHLAARRDRFDAALALGRAESVLPAVRALAAEHPLDEPLQELRLRALRDAGRPAEALAAYEEVRALVADRLGVDPGPRLRALHTELLRADDPRPPAPEPAAPAPSARARGNLRGRLTSFVGRGEEIAALGRALGDARLVTLTGPGGTGKTRLSQEAADRAQSGGDRWSDGVWVAELAPVRAAEHTAEAVLTALGGRETVIRSSAAEELQAATDPHAHDPLAQLAERCAARDMLIVLDNCEHLIEEAARVAETLLLECPGVTVLATSREPLGVPGEVVRPVEPLPDPMALRLLADRGASARPGFRVEDDPEACAEICRRLDGLPLAIELAAARLRSLTPRQLADRLDDRFRLLTSGSRTVLPRQQTLHAVVDWSWELLDEGERAVLRRLSVFSGGCELEQAEEVCAGLPAARPHPQSGDQPGTQPGALPGDTAALLGSLVDKSLVVAVPEDDPADPAGGARVMRYRLLETVGEYASEKLDAVPGEREAAERAHLVAYRELARAADPLLRGPRQSEWLERLEREHDNIRTALRRAVAAGEEQEALCMTLCMGWFWHLRDHRADARAWADAVSALGPEPFASPVTPAPPVYEHHADAPPPMSEELLAEARRGVRLMGLADNFEGSALGSFDKRDELRNVTEVYTPGMPQTCRLPGCMWTFAWMMDGRFEKLTELTDAMVEGCRSLGYEWELAFALQLRSKITSDRPESREQSGRDAEEALELFVRLGDAWGESEALGSRAEAYCASGEYERAAEDYRRAITLAERLGAHAQVWMLKSRLGGVLVETDDPEQGAEGDRLLWESFEQSERAGGDGLNFAAFHLAMRLGRQGRTRRARELLEPLEQDFEQRAPELFAGMFQGVIAWTYCLDGTWEEALWRVREALGKSGNVLTEAIAPHLVLAQILTAVRSLAPLGDGPTAARLLGAYDGLTPLPEGHFPHPVERESRTAAEEGVRAVLSEEEFARAYAEGGGLSLEEAVALVTGQTRRESRES</sequence>
<evidence type="ECO:0000256" key="4">
    <source>
        <dbReference type="PROSITE-ProRule" id="PRU00339"/>
    </source>
</evidence>
<dbReference type="SUPFAM" id="SSF52540">
    <property type="entry name" value="P-loop containing nucleoside triphosphate hydrolases"/>
    <property type="match status" value="1"/>
</dbReference>
<evidence type="ECO:0000313" key="9">
    <source>
        <dbReference type="Proteomes" id="UP001500016"/>
    </source>
</evidence>
<dbReference type="Pfam" id="PF00486">
    <property type="entry name" value="Trans_reg_C"/>
    <property type="match status" value="1"/>
</dbReference>
<dbReference type="InterPro" id="IPR041664">
    <property type="entry name" value="AAA_16"/>
</dbReference>
<accession>A0ABP5HW82</accession>
<gene>
    <name evidence="8" type="ORF">GCM10009801_49540</name>
</gene>
<dbReference type="InterPro" id="IPR019734">
    <property type="entry name" value="TPR_rpt"/>
</dbReference>
<dbReference type="PANTHER" id="PTHR47691">
    <property type="entry name" value="REGULATOR-RELATED"/>
    <property type="match status" value="1"/>
</dbReference>
<reference evidence="9" key="1">
    <citation type="journal article" date="2019" name="Int. J. Syst. Evol. Microbiol.">
        <title>The Global Catalogue of Microorganisms (GCM) 10K type strain sequencing project: providing services to taxonomists for standard genome sequencing and annotation.</title>
        <authorList>
            <consortium name="The Broad Institute Genomics Platform"/>
            <consortium name="The Broad Institute Genome Sequencing Center for Infectious Disease"/>
            <person name="Wu L."/>
            <person name="Ma J."/>
        </authorList>
    </citation>
    <scope>NUCLEOTIDE SEQUENCE [LARGE SCALE GENOMIC DNA]</scope>
    <source>
        <strain evidence="9">JCM 15478</strain>
    </source>
</reference>
<evidence type="ECO:0000256" key="2">
    <source>
        <dbReference type="ARBA" id="ARBA00023012"/>
    </source>
</evidence>
<evidence type="ECO:0000256" key="1">
    <source>
        <dbReference type="ARBA" id="ARBA00005820"/>
    </source>
</evidence>
<dbReference type="InterPro" id="IPR001867">
    <property type="entry name" value="OmpR/PhoB-type_DNA-bd"/>
</dbReference>
<dbReference type="Gene3D" id="1.25.40.10">
    <property type="entry name" value="Tetratricopeptide repeat domain"/>
    <property type="match status" value="2"/>
</dbReference>
<dbReference type="Gene3D" id="3.40.50.300">
    <property type="entry name" value="P-loop containing nucleotide triphosphate hydrolases"/>
    <property type="match status" value="1"/>
</dbReference>
<dbReference type="PROSITE" id="PS50005">
    <property type="entry name" value="TPR"/>
    <property type="match status" value="1"/>
</dbReference>
<keyword evidence="9" id="KW-1185">Reference proteome</keyword>
<name>A0ABP5HW82_9ACTN</name>
<keyword evidence="3 5" id="KW-0238">DNA-binding</keyword>
<feature type="region of interest" description="Disordered" evidence="6">
    <location>
        <begin position="563"/>
        <end position="582"/>
    </location>
</feature>
<feature type="DNA-binding region" description="OmpR/PhoB-type" evidence="5">
    <location>
        <begin position="1"/>
        <end position="94"/>
    </location>
</feature>
<protein>
    <recommendedName>
        <fullName evidence="7">OmpR/PhoB-type domain-containing protein</fullName>
    </recommendedName>
</protein>
<comment type="caution">
    <text evidence="8">The sequence shown here is derived from an EMBL/GenBank/DDBJ whole genome shotgun (WGS) entry which is preliminary data.</text>
</comment>
<dbReference type="EMBL" id="BAAAPE010000013">
    <property type="protein sequence ID" value="GAA2086900.1"/>
    <property type="molecule type" value="Genomic_DNA"/>
</dbReference>
<dbReference type="CDD" id="cd15831">
    <property type="entry name" value="BTAD"/>
    <property type="match status" value="1"/>
</dbReference>
<feature type="region of interest" description="Disordered" evidence="6">
    <location>
        <begin position="244"/>
        <end position="264"/>
    </location>
</feature>
<evidence type="ECO:0000313" key="8">
    <source>
        <dbReference type="EMBL" id="GAA2086900.1"/>
    </source>
</evidence>
<organism evidence="8 9">
    <name type="scientific">Streptomyces albiaxialis</name>
    <dbReference type="NCBI Taxonomy" id="329523"/>
    <lineage>
        <taxon>Bacteria</taxon>
        <taxon>Bacillati</taxon>
        <taxon>Actinomycetota</taxon>
        <taxon>Actinomycetes</taxon>
        <taxon>Kitasatosporales</taxon>
        <taxon>Streptomycetaceae</taxon>
        <taxon>Streptomyces</taxon>
    </lineage>
</organism>
<keyword evidence="4" id="KW-0802">TPR repeat</keyword>
<dbReference type="RefSeq" id="WP_344531480.1">
    <property type="nucleotide sequence ID" value="NZ_BAAAPE010000013.1"/>
</dbReference>
<comment type="similarity">
    <text evidence="1">Belongs to the AfsR/DnrI/RedD regulatory family.</text>
</comment>
<dbReference type="InterPro" id="IPR027417">
    <property type="entry name" value="P-loop_NTPase"/>
</dbReference>
<evidence type="ECO:0000259" key="7">
    <source>
        <dbReference type="PROSITE" id="PS51755"/>
    </source>
</evidence>
<dbReference type="InterPro" id="IPR005158">
    <property type="entry name" value="BTAD"/>
</dbReference>
<dbReference type="Proteomes" id="UP001500016">
    <property type="component" value="Unassembled WGS sequence"/>
</dbReference>
<evidence type="ECO:0000256" key="3">
    <source>
        <dbReference type="ARBA" id="ARBA00023125"/>
    </source>
</evidence>
<dbReference type="InterPro" id="IPR036388">
    <property type="entry name" value="WH-like_DNA-bd_sf"/>
</dbReference>